<dbReference type="GeneID" id="25322727"/>
<dbReference type="RefSeq" id="XP_013321199.1">
    <property type="nucleotide sequence ID" value="XM_013465745.1"/>
</dbReference>
<feature type="compositionally biased region" description="Polar residues" evidence="1">
    <location>
        <begin position="73"/>
        <end position="96"/>
    </location>
</feature>
<dbReference type="AlphaFoldDB" id="A0A0D2F109"/>
<feature type="region of interest" description="Disordered" evidence="1">
    <location>
        <begin position="123"/>
        <end position="251"/>
    </location>
</feature>
<feature type="region of interest" description="Disordered" evidence="1">
    <location>
        <begin position="73"/>
        <end position="111"/>
    </location>
</feature>
<organism evidence="2 3">
    <name type="scientific">Exophiala xenobiotica</name>
    <dbReference type="NCBI Taxonomy" id="348802"/>
    <lineage>
        <taxon>Eukaryota</taxon>
        <taxon>Fungi</taxon>
        <taxon>Dikarya</taxon>
        <taxon>Ascomycota</taxon>
        <taxon>Pezizomycotina</taxon>
        <taxon>Eurotiomycetes</taxon>
        <taxon>Chaetothyriomycetidae</taxon>
        <taxon>Chaetothyriales</taxon>
        <taxon>Herpotrichiellaceae</taxon>
        <taxon>Exophiala</taxon>
    </lineage>
</organism>
<evidence type="ECO:0000256" key="1">
    <source>
        <dbReference type="SAM" id="MobiDB-lite"/>
    </source>
</evidence>
<accession>A0A0D2F109</accession>
<dbReference type="HOGENOM" id="CLU_1026850_0_0_1"/>
<sequence>MAKDASENIWQNFFQQHDSIVSLLDSHASLLVQLREHCAGSTTVLDAIQARLLSTETLIAGFRSSAESLRSITNQEDFESTDSVSRPQPKPSISTERTTDPSGLFTFDTTPSIVSDLLKENTTPKRKMNAQGHDAHGTTEDQREHKRPRLNGHDEQAVSEEDDSFVRGVDARVQAKANRKKERFDKKRKRQSDGSMTSVNNGQQHKRPKHEGKSPANKPLEIRQHHNGKRSQSASKSNRTQSGRPNKKRRR</sequence>
<name>A0A0D2F109_9EURO</name>
<protein>
    <submittedName>
        <fullName evidence="2">Uncharacterized protein</fullName>
    </submittedName>
</protein>
<evidence type="ECO:0000313" key="2">
    <source>
        <dbReference type="EMBL" id="KIW60615.1"/>
    </source>
</evidence>
<feature type="compositionally biased region" description="Basic and acidic residues" evidence="1">
    <location>
        <begin position="133"/>
        <end position="144"/>
    </location>
</feature>
<evidence type="ECO:0000313" key="3">
    <source>
        <dbReference type="Proteomes" id="UP000054342"/>
    </source>
</evidence>
<feature type="compositionally biased region" description="Basic residues" evidence="1">
    <location>
        <begin position="177"/>
        <end position="190"/>
    </location>
</feature>
<gene>
    <name evidence="2" type="ORF">PV05_00819</name>
</gene>
<proteinExistence type="predicted"/>
<feature type="compositionally biased region" description="Polar residues" evidence="1">
    <location>
        <begin position="230"/>
        <end position="244"/>
    </location>
</feature>
<keyword evidence="3" id="KW-1185">Reference proteome</keyword>
<dbReference type="OrthoDB" id="4155053at2759"/>
<dbReference type="Proteomes" id="UP000054342">
    <property type="component" value="Unassembled WGS sequence"/>
</dbReference>
<reference evidence="2 3" key="1">
    <citation type="submission" date="2015-01" db="EMBL/GenBank/DDBJ databases">
        <title>The Genome Sequence of Exophiala xenobiotica CBS118157.</title>
        <authorList>
            <consortium name="The Broad Institute Genomics Platform"/>
            <person name="Cuomo C."/>
            <person name="de Hoog S."/>
            <person name="Gorbushina A."/>
            <person name="Stielow B."/>
            <person name="Teixiera M."/>
            <person name="Abouelleil A."/>
            <person name="Chapman S.B."/>
            <person name="Priest M."/>
            <person name="Young S.K."/>
            <person name="Wortman J."/>
            <person name="Nusbaum C."/>
            <person name="Birren B."/>
        </authorList>
    </citation>
    <scope>NUCLEOTIDE SEQUENCE [LARGE SCALE GENOMIC DNA]</scope>
    <source>
        <strain evidence="2 3">CBS 118157</strain>
    </source>
</reference>
<dbReference type="EMBL" id="KN847317">
    <property type="protein sequence ID" value="KIW60615.1"/>
    <property type="molecule type" value="Genomic_DNA"/>
</dbReference>
<feature type="compositionally biased region" description="Polar residues" evidence="1">
    <location>
        <begin position="193"/>
        <end position="203"/>
    </location>
</feature>